<dbReference type="AlphaFoldDB" id="A0A0Q9Z8L4"/>
<dbReference type="InterPro" id="IPR023614">
    <property type="entry name" value="Porin_dom_sf"/>
</dbReference>
<evidence type="ECO:0000313" key="2">
    <source>
        <dbReference type="Proteomes" id="UP000051643"/>
    </source>
</evidence>
<evidence type="ECO:0000313" key="1">
    <source>
        <dbReference type="EMBL" id="KRG29292.1"/>
    </source>
</evidence>
<accession>A0A0Q9Z8L4</accession>
<proteinExistence type="predicted"/>
<dbReference type="STRING" id="270918.APR42_05005"/>
<gene>
    <name evidence="1" type="ORF">APR42_05005</name>
</gene>
<sequence length="443" mass="51544">MLSLSLNAQINEQPEEESFHLQDIFHHAAVSGNVRNYFMNTINSRDLKDYYSNATGAAVGFTTGNYYGFQLGVKGSFVYKSFGSDLDRVDAVTGKNAKWEYELYNILDKGNFRDLNRLEELFIRYRFGKSYIEYGKFETEFTPLLNKSDGRMMPFVHRGGWAHLNFNSKHQVNLGWLNGVSPRATTQCFAMDEAHGLFNNGFQPNGEKANYHNFYSSSGIGIINYNLKKENLELNFYDYYQDKIMNTFWVEVDYKLTDFSFGIQYVYQNPFSYSEDLAYINRYVQPGENGQVLSSQIGWEQAGLKLAFAYTHAFDSGRFLFPKELGRDRFFTSISRSRLEGMGNVDVFVFKTEYRFLPDNFNIGVEVQQVRGAKVDDFEFNKYNVDESFQVNSHLSYRARGFFEGLSFDILWVHRKNLNHTNAESIFNRSNYNQLNFVTNFNF</sequence>
<protein>
    <recommendedName>
        <fullName evidence="3">Outer membrane porin, OprD family</fullName>
    </recommendedName>
</protein>
<dbReference type="Gene3D" id="2.40.160.10">
    <property type="entry name" value="Porin"/>
    <property type="match status" value="1"/>
</dbReference>
<evidence type="ECO:0008006" key="3">
    <source>
        <dbReference type="Google" id="ProtNLM"/>
    </source>
</evidence>
<keyword evidence="2" id="KW-1185">Reference proteome</keyword>
<dbReference type="Proteomes" id="UP000051643">
    <property type="component" value="Unassembled WGS sequence"/>
</dbReference>
<dbReference type="EMBL" id="LKTP01000012">
    <property type="protein sequence ID" value="KRG29292.1"/>
    <property type="molecule type" value="Genomic_DNA"/>
</dbReference>
<reference evidence="1" key="1">
    <citation type="submission" date="2015-10" db="EMBL/GenBank/DDBJ databases">
        <title>Draft genome sequence of Salegentibacter mishustinae KCTC 12263.</title>
        <authorList>
            <person name="Lin W."/>
            <person name="Zheng Q."/>
        </authorList>
    </citation>
    <scope>NUCLEOTIDE SEQUENCE [LARGE SCALE GENOMIC DNA]</scope>
    <source>
        <strain evidence="1">KCTC 12263</strain>
    </source>
</reference>
<organism evidence="1 2">
    <name type="scientific">Salegentibacter mishustinae</name>
    <dbReference type="NCBI Taxonomy" id="270918"/>
    <lineage>
        <taxon>Bacteria</taxon>
        <taxon>Pseudomonadati</taxon>
        <taxon>Bacteroidota</taxon>
        <taxon>Flavobacteriia</taxon>
        <taxon>Flavobacteriales</taxon>
        <taxon>Flavobacteriaceae</taxon>
        <taxon>Salegentibacter</taxon>
    </lineage>
</organism>
<name>A0A0Q9Z8L4_9FLAO</name>
<comment type="caution">
    <text evidence="1">The sequence shown here is derived from an EMBL/GenBank/DDBJ whole genome shotgun (WGS) entry which is preliminary data.</text>
</comment>